<dbReference type="EMBL" id="JAOVZW010000015">
    <property type="protein sequence ID" value="MCX8524756.1"/>
    <property type="molecule type" value="Genomic_DNA"/>
</dbReference>
<organism evidence="3 4">
    <name type="scientific">Chryseobacterium formosus</name>
    <dbReference type="NCBI Taxonomy" id="1537363"/>
    <lineage>
        <taxon>Bacteria</taxon>
        <taxon>Pseudomonadati</taxon>
        <taxon>Bacteroidota</taxon>
        <taxon>Flavobacteriia</taxon>
        <taxon>Flavobacteriales</taxon>
        <taxon>Weeksellaceae</taxon>
        <taxon>Chryseobacterium group</taxon>
        <taxon>Chryseobacterium</taxon>
    </lineage>
</organism>
<dbReference type="Proteomes" id="UP001073122">
    <property type="component" value="Unassembled WGS sequence"/>
</dbReference>
<dbReference type="CDD" id="cd12820">
    <property type="entry name" value="LbR_YadA-like"/>
    <property type="match status" value="1"/>
</dbReference>
<dbReference type="InterPro" id="IPR011049">
    <property type="entry name" value="Serralysin-like_metalloprot_C"/>
</dbReference>
<evidence type="ECO:0000313" key="4">
    <source>
        <dbReference type="Proteomes" id="UP001073122"/>
    </source>
</evidence>
<feature type="signal peptide" evidence="1">
    <location>
        <begin position="1"/>
        <end position="22"/>
    </location>
</feature>
<dbReference type="Pfam" id="PF05658">
    <property type="entry name" value="YadA_head"/>
    <property type="match status" value="6"/>
</dbReference>
<dbReference type="SUPFAM" id="SSF101967">
    <property type="entry name" value="Adhesin YadA, collagen-binding domain"/>
    <property type="match status" value="2"/>
</dbReference>
<reference evidence="3" key="1">
    <citation type="submission" date="2022-10" db="EMBL/GenBank/DDBJ databases">
        <title>Chryseobacterium sp. nov., a novel bacterial species.</title>
        <authorList>
            <person name="Cao Y."/>
        </authorList>
    </citation>
    <scope>NUCLEOTIDE SEQUENCE</scope>
    <source>
        <strain evidence="3">CCTCC AB2015118</strain>
    </source>
</reference>
<feature type="domain" description="Trimeric autotransporter adhesin YadA-like head" evidence="2">
    <location>
        <begin position="189"/>
        <end position="215"/>
    </location>
</feature>
<keyword evidence="1" id="KW-0732">Signal</keyword>
<feature type="domain" description="Trimeric autotransporter adhesin YadA-like head" evidence="2">
    <location>
        <begin position="274"/>
        <end position="299"/>
    </location>
</feature>
<name>A0ABT3XTL7_9FLAO</name>
<proteinExistence type="predicted"/>
<gene>
    <name evidence="3" type="ORF">OF897_12620</name>
</gene>
<dbReference type="Gene3D" id="2.150.10.10">
    <property type="entry name" value="Serralysin-like metalloprotease, C-terminal"/>
    <property type="match status" value="2"/>
</dbReference>
<sequence>MKSKILQLSLIAAALSSNIALAQVGIGTTTPDNSSILHLNSTNKGLLITSVAITSATDNTTISSPATGLLIWNNGTGGFSPAGFYYWNNSQWNILSTGNSTSGGGATGGWTTNGNSGSGSGANTTMYFGTSSQDDLVFKVNNVNAGRLGVNNSASFGTGSSAAQNATAIGYNSSASAYQSQAFGMNSKATANESTALGFNSQADGYQSLAMGHGAKTTSNGETAIGINAQTAGQNSVALGSGSKGLGQNSIALGYNSQTSAYNSTALGSGSNSSAQNSLALGYNSQSSAYNSTALGSGSNASGQNSTAIGNGATTSQANAIVLGDSSANVGIGTNTPNTSTKLDVNGQYKLGEKGSIHKNMISFETNPSVSISGLQSGRTAFIDITIPVALRPNSTNATIVVSPANDFAGNDNFGISNPRMTSNSNIRINVTNITNGNQNLNSGHFFVTINEF</sequence>
<protein>
    <recommendedName>
        <fullName evidence="2">Trimeric autotransporter adhesin YadA-like head domain-containing protein</fullName>
    </recommendedName>
</protein>
<feature type="domain" description="Trimeric autotransporter adhesin YadA-like head" evidence="2">
    <location>
        <begin position="247"/>
        <end position="271"/>
    </location>
</feature>
<evidence type="ECO:0000256" key="1">
    <source>
        <dbReference type="SAM" id="SignalP"/>
    </source>
</evidence>
<dbReference type="RefSeq" id="WP_267266045.1">
    <property type="nucleotide sequence ID" value="NZ_JAOVZW010000015.1"/>
</dbReference>
<dbReference type="InterPro" id="IPR008640">
    <property type="entry name" value="Adhesin_Head_dom"/>
</dbReference>
<accession>A0ABT3XTL7</accession>
<evidence type="ECO:0000313" key="3">
    <source>
        <dbReference type="EMBL" id="MCX8524756.1"/>
    </source>
</evidence>
<feature type="domain" description="Trimeric autotransporter adhesin YadA-like head" evidence="2">
    <location>
        <begin position="163"/>
        <end position="187"/>
    </location>
</feature>
<keyword evidence="4" id="KW-1185">Reference proteome</keyword>
<evidence type="ECO:0000259" key="2">
    <source>
        <dbReference type="Pfam" id="PF05658"/>
    </source>
</evidence>
<feature type="domain" description="Trimeric autotransporter adhesin YadA-like head" evidence="2">
    <location>
        <begin position="301"/>
        <end position="327"/>
    </location>
</feature>
<feature type="domain" description="Trimeric autotransporter adhesin YadA-like head" evidence="2">
    <location>
        <begin position="223"/>
        <end position="243"/>
    </location>
</feature>
<comment type="caution">
    <text evidence="3">The sequence shown here is derived from an EMBL/GenBank/DDBJ whole genome shotgun (WGS) entry which is preliminary data.</text>
</comment>
<feature type="chain" id="PRO_5045171051" description="Trimeric autotransporter adhesin YadA-like head domain-containing protein" evidence="1">
    <location>
        <begin position="23"/>
        <end position="453"/>
    </location>
</feature>